<keyword evidence="4" id="KW-0050">Antiport</keyword>
<dbReference type="PANTHER" id="PTHR10846">
    <property type="entry name" value="SODIUM/POTASSIUM/CALCIUM EXCHANGER"/>
    <property type="match status" value="1"/>
</dbReference>
<dbReference type="FunFam" id="1.20.1420.30:FF:000009">
    <property type="entry name" value="sodium/potassium/calcium exchanger 5 isoform X2"/>
    <property type="match status" value="1"/>
</dbReference>
<keyword evidence="6" id="KW-0109">Calcium transport</keyword>
<evidence type="ECO:0000256" key="11">
    <source>
        <dbReference type="ARBA" id="ARBA00022958"/>
    </source>
</evidence>
<dbReference type="GO" id="GO:0006874">
    <property type="term" value="P:intracellular calcium ion homeostasis"/>
    <property type="evidence" value="ECO:0007669"/>
    <property type="project" value="TreeGrafter"/>
</dbReference>
<evidence type="ECO:0000256" key="8">
    <source>
        <dbReference type="ARBA" id="ARBA00022729"/>
    </source>
</evidence>
<evidence type="ECO:0000256" key="13">
    <source>
        <dbReference type="ARBA" id="ARBA00023053"/>
    </source>
</evidence>
<dbReference type="PANTHER" id="PTHR10846:SF70">
    <property type="entry name" value="ZYDECO, ISOFORM F"/>
    <property type="match status" value="1"/>
</dbReference>
<dbReference type="InterPro" id="IPR044880">
    <property type="entry name" value="NCX_ion-bd_dom_sf"/>
</dbReference>
<dbReference type="RefSeq" id="XP_017021715.1">
    <property type="nucleotide sequence ID" value="XM_017166226.3"/>
</dbReference>
<dbReference type="GeneID" id="108074256"/>
<sequence length="428" mass="48547">MLSFTLLSLEDQGFRSGDSNNSDCNMPAILEFPPYLRKKTWWITVMCAFFSFYIFVILAIVCDDYLLPAMERLCYSLKLSYDVAGATFLAASTSAPELFINCVGTFITHSDIGIGTIVGSSVFNILVISSVCGILTNATKLEWWPVTRDIFWYLLAILLLVGVMWDSIVEWYEALAFLIMYVVYFLQLLLDKRIKKCFKKTEEEEPEQKDPMSPERQEEVKTFRSHLWGPPEKGSKCCSWFWWIFTYPAELLLALTIPNPRTVYLLTLMMSIVWISLISYLVSWFITIVGHNVGIPDSIMGITFLAAGTSVPEIVSSYIVSKKGHGAMAICNAFGSNTFDILICLGLPWFLQSVFWKEVKFDSSALIITTAMLVVTSFVMYTTLAACRFVLGKVVGWVCLVWYVIFLVSACSMEMLYKKKVVCDVEYT</sequence>
<reference evidence="20" key="1">
    <citation type="submission" date="2025-08" db="UniProtKB">
        <authorList>
            <consortium name="RefSeq"/>
        </authorList>
    </citation>
    <scope>IDENTIFICATION</scope>
    <source>
        <strain evidence="20">14028-0561.14</strain>
        <tissue evidence="20">Whole fly</tissue>
    </source>
</reference>
<dbReference type="GO" id="GO:0005262">
    <property type="term" value="F:calcium channel activity"/>
    <property type="evidence" value="ECO:0007669"/>
    <property type="project" value="TreeGrafter"/>
</dbReference>
<keyword evidence="16" id="KW-0739">Sodium transport</keyword>
<evidence type="ECO:0000256" key="2">
    <source>
        <dbReference type="ARBA" id="ARBA00005364"/>
    </source>
</evidence>
<feature type="transmembrane region" description="Helical" evidence="17">
    <location>
        <begin position="299"/>
        <end position="320"/>
    </location>
</feature>
<gene>
    <name evidence="20" type="primary">LOC108074256</name>
</gene>
<evidence type="ECO:0000256" key="17">
    <source>
        <dbReference type="SAM" id="Phobius"/>
    </source>
</evidence>
<accession>A0A6P4I0Q5</accession>
<evidence type="ECO:0000256" key="10">
    <source>
        <dbReference type="ARBA" id="ARBA00022847"/>
    </source>
</evidence>
<evidence type="ECO:0000256" key="5">
    <source>
        <dbReference type="ARBA" id="ARBA00022538"/>
    </source>
</evidence>
<keyword evidence="14" id="KW-0406">Ion transport</keyword>
<keyword evidence="12 17" id="KW-1133">Transmembrane helix</keyword>
<comment type="similarity">
    <text evidence="2">Belongs to the Ca(2+):cation antiporter (CaCA) (TC 2.A.19) family. SLC24A subfamily.</text>
</comment>
<evidence type="ECO:0000256" key="3">
    <source>
        <dbReference type="ARBA" id="ARBA00022448"/>
    </source>
</evidence>
<dbReference type="Proteomes" id="UP001652661">
    <property type="component" value="Chromosome X"/>
</dbReference>
<comment type="subcellular location">
    <subcellularLocation>
        <location evidence="1">Membrane</location>
        <topology evidence="1">Multi-pass membrane protein</topology>
    </subcellularLocation>
</comment>
<dbReference type="InterPro" id="IPR004481">
    <property type="entry name" value="K/Na/Ca-exchanger"/>
</dbReference>
<name>A0A6P4I0Q5_DROKI</name>
<dbReference type="Pfam" id="PF01699">
    <property type="entry name" value="Na_Ca_ex"/>
    <property type="match status" value="2"/>
</dbReference>
<dbReference type="Gene3D" id="1.20.1420.30">
    <property type="entry name" value="NCX, central ion-binding region"/>
    <property type="match status" value="2"/>
</dbReference>
<evidence type="ECO:0000256" key="6">
    <source>
        <dbReference type="ARBA" id="ARBA00022568"/>
    </source>
</evidence>
<dbReference type="GO" id="GO:0015293">
    <property type="term" value="F:symporter activity"/>
    <property type="evidence" value="ECO:0007669"/>
    <property type="project" value="UniProtKB-KW"/>
</dbReference>
<dbReference type="NCBIfam" id="TIGR00367">
    <property type="entry name" value="calcium/sodium antiporter"/>
    <property type="match status" value="1"/>
</dbReference>
<feature type="transmembrane region" description="Helical" evidence="17">
    <location>
        <begin position="150"/>
        <end position="168"/>
    </location>
</feature>
<evidence type="ECO:0000259" key="18">
    <source>
        <dbReference type="Pfam" id="PF01699"/>
    </source>
</evidence>
<keyword evidence="9" id="KW-0106">Calcium</keyword>
<evidence type="ECO:0000256" key="12">
    <source>
        <dbReference type="ARBA" id="ARBA00022989"/>
    </source>
</evidence>
<evidence type="ECO:0000256" key="1">
    <source>
        <dbReference type="ARBA" id="ARBA00004141"/>
    </source>
</evidence>
<dbReference type="AlphaFoldDB" id="A0A6P4I0Q5"/>
<dbReference type="OrthoDB" id="2127281at2759"/>
<dbReference type="GO" id="GO:0008273">
    <property type="term" value="F:calcium, potassium:sodium antiporter activity"/>
    <property type="evidence" value="ECO:0007669"/>
    <property type="project" value="TreeGrafter"/>
</dbReference>
<keyword evidence="11" id="KW-0630">Potassium</keyword>
<organism evidence="19 20">
    <name type="scientific">Drosophila kikkawai</name>
    <name type="common">Fruit fly</name>
    <dbReference type="NCBI Taxonomy" id="30033"/>
    <lineage>
        <taxon>Eukaryota</taxon>
        <taxon>Metazoa</taxon>
        <taxon>Ecdysozoa</taxon>
        <taxon>Arthropoda</taxon>
        <taxon>Hexapoda</taxon>
        <taxon>Insecta</taxon>
        <taxon>Pterygota</taxon>
        <taxon>Neoptera</taxon>
        <taxon>Endopterygota</taxon>
        <taxon>Diptera</taxon>
        <taxon>Brachycera</taxon>
        <taxon>Muscomorpha</taxon>
        <taxon>Ephydroidea</taxon>
        <taxon>Drosophilidae</taxon>
        <taxon>Drosophila</taxon>
        <taxon>Sophophora</taxon>
    </lineage>
</organism>
<keyword evidence="7 17" id="KW-0812">Transmembrane</keyword>
<feature type="domain" description="Sodium/calcium exchanger membrane region" evidence="18">
    <location>
        <begin position="264"/>
        <end position="408"/>
    </location>
</feature>
<keyword evidence="15 17" id="KW-0472">Membrane</keyword>
<evidence type="ECO:0000313" key="19">
    <source>
        <dbReference type="Proteomes" id="UP001652661"/>
    </source>
</evidence>
<evidence type="ECO:0000256" key="7">
    <source>
        <dbReference type="ARBA" id="ARBA00022692"/>
    </source>
</evidence>
<evidence type="ECO:0000256" key="9">
    <source>
        <dbReference type="ARBA" id="ARBA00022837"/>
    </source>
</evidence>
<feature type="transmembrane region" description="Helical" evidence="17">
    <location>
        <begin position="326"/>
        <end position="351"/>
    </location>
</feature>
<evidence type="ECO:0000313" key="20">
    <source>
        <dbReference type="RefSeq" id="XP_017021715.1"/>
    </source>
</evidence>
<feature type="transmembrane region" description="Helical" evidence="17">
    <location>
        <begin position="363"/>
        <end position="384"/>
    </location>
</feature>
<dbReference type="GO" id="GO:0005886">
    <property type="term" value="C:plasma membrane"/>
    <property type="evidence" value="ECO:0007669"/>
    <property type="project" value="TreeGrafter"/>
</dbReference>
<feature type="transmembrane region" description="Helical" evidence="17">
    <location>
        <begin position="79"/>
        <end position="100"/>
    </location>
</feature>
<dbReference type="InterPro" id="IPR004837">
    <property type="entry name" value="NaCa_Exmemb"/>
</dbReference>
<keyword evidence="3" id="KW-0813">Transport</keyword>
<protein>
    <submittedName>
        <fullName evidence="20">Sodium/potassium/calcium exchanger 5 isoform X1</fullName>
    </submittedName>
</protein>
<evidence type="ECO:0000256" key="14">
    <source>
        <dbReference type="ARBA" id="ARBA00023065"/>
    </source>
</evidence>
<feature type="transmembrane region" description="Helical" evidence="17">
    <location>
        <begin position="174"/>
        <end position="190"/>
    </location>
</feature>
<feature type="domain" description="Sodium/calcium exchanger membrane region" evidence="18">
    <location>
        <begin position="49"/>
        <end position="186"/>
    </location>
</feature>
<keyword evidence="13" id="KW-0915">Sodium</keyword>
<evidence type="ECO:0000256" key="15">
    <source>
        <dbReference type="ARBA" id="ARBA00023136"/>
    </source>
</evidence>
<keyword evidence="19" id="KW-1185">Reference proteome</keyword>
<proteinExistence type="inferred from homology"/>
<feature type="transmembrane region" description="Helical" evidence="17">
    <location>
        <begin position="263"/>
        <end position="287"/>
    </location>
</feature>
<evidence type="ECO:0000256" key="4">
    <source>
        <dbReference type="ARBA" id="ARBA00022449"/>
    </source>
</evidence>
<feature type="transmembrane region" description="Helical" evidence="17">
    <location>
        <begin position="41"/>
        <end position="67"/>
    </location>
</feature>
<keyword evidence="10" id="KW-0769">Symport</keyword>
<keyword evidence="5" id="KW-0633">Potassium transport</keyword>
<evidence type="ECO:0000256" key="16">
    <source>
        <dbReference type="ARBA" id="ARBA00023201"/>
    </source>
</evidence>
<feature type="transmembrane region" description="Helical" evidence="17">
    <location>
        <begin position="390"/>
        <end position="410"/>
    </location>
</feature>
<feature type="transmembrane region" description="Helical" evidence="17">
    <location>
        <begin position="112"/>
        <end position="138"/>
    </location>
</feature>
<keyword evidence="8" id="KW-0732">Signal</keyword>